<protein>
    <recommendedName>
        <fullName evidence="2">carnosine N-methyltransferase</fullName>
        <ecNumber evidence="2">2.1.1.22</ecNumber>
    </recommendedName>
</protein>
<gene>
    <name evidence="6" type="ORF">CVIRNUC_010539</name>
</gene>
<keyword evidence="4" id="KW-0808">Transferase</keyword>
<evidence type="ECO:0000256" key="2">
    <source>
        <dbReference type="ARBA" id="ARBA00012003"/>
    </source>
</evidence>
<proteinExistence type="inferred from homology"/>
<dbReference type="GO" id="GO:0030735">
    <property type="term" value="F:carnosine N-methyltransferase activity"/>
    <property type="evidence" value="ECO:0007669"/>
    <property type="project" value="UniProtKB-EC"/>
</dbReference>
<dbReference type="SUPFAM" id="SSF53335">
    <property type="entry name" value="S-adenosyl-L-methionine-dependent methyltransferases"/>
    <property type="match status" value="1"/>
</dbReference>
<dbReference type="Pfam" id="PF07942">
    <property type="entry name" value="CARME"/>
    <property type="match status" value="1"/>
</dbReference>
<dbReference type="PANTHER" id="PTHR12303">
    <property type="entry name" value="CARNOSINE N-METHYLTRANSFERASE"/>
    <property type="match status" value="1"/>
</dbReference>
<keyword evidence="7" id="KW-1185">Reference proteome</keyword>
<comment type="similarity">
    <text evidence="1">Belongs to the carnosine N-methyltransferase family.</text>
</comment>
<evidence type="ECO:0000256" key="1">
    <source>
        <dbReference type="ARBA" id="ARBA00010086"/>
    </source>
</evidence>
<accession>A0AAV1IJ24</accession>
<dbReference type="InterPro" id="IPR012901">
    <property type="entry name" value="CARME"/>
</dbReference>
<comment type="caution">
    <text evidence="6">The sequence shown here is derived from an EMBL/GenBank/DDBJ whole genome shotgun (WGS) entry which is preliminary data.</text>
</comment>
<dbReference type="EC" id="2.1.1.22" evidence="2"/>
<dbReference type="InterPro" id="IPR029063">
    <property type="entry name" value="SAM-dependent_MTases_sf"/>
</dbReference>
<evidence type="ECO:0000256" key="4">
    <source>
        <dbReference type="ARBA" id="ARBA00022679"/>
    </source>
</evidence>
<evidence type="ECO:0000256" key="5">
    <source>
        <dbReference type="ARBA" id="ARBA00022691"/>
    </source>
</evidence>
<keyword evidence="3" id="KW-0489">Methyltransferase</keyword>
<keyword evidence="5" id="KW-0949">S-adenosyl-L-methionine</keyword>
<dbReference type="GO" id="GO:0032259">
    <property type="term" value="P:methylation"/>
    <property type="evidence" value="ECO:0007669"/>
    <property type="project" value="UniProtKB-KW"/>
</dbReference>
<evidence type="ECO:0000256" key="3">
    <source>
        <dbReference type="ARBA" id="ARBA00022603"/>
    </source>
</evidence>
<dbReference type="SMART" id="SM01296">
    <property type="entry name" value="N2227"/>
    <property type="match status" value="1"/>
</dbReference>
<dbReference type="EMBL" id="CAUYUE010000016">
    <property type="protein sequence ID" value="CAK0787321.1"/>
    <property type="molecule type" value="Genomic_DNA"/>
</dbReference>
<sequence length="401" mass="45772">MPMMQAEQHDCRLYPEEATTDRGEPLTLELDSLGRILHALLSYKDEALLETARWELNVRKIPEKHRALLVHLPAKYRAARQGAEANDLFFRVLVKSAVVQGNLPLVKDALKRAQQRFQAHQHTSTMDADKCRYVLKNLVRDWAAEGAAEREESYGRILERLFTYFEGRLGEQYPPPSVLVPGAGLGRLCHDIARLGFECEGNEFSYFMLLTSDFMLNACERAEQWVIFPYIHSNCNHIRDAYQLRQVHVPDILPGAGIAKFGQMRMTAGEFVDVYSAPHQAHRFDCVATCFFLDTAHNVLEYLEVISHVLKPHGLWINLGPLLYHWADAHTYLQTSEVSIELCLEDVQTLAANFGLERISEEMVPASFNQDTRSMQQSHFKCAFWTMQKAVEHQPAVASRA</sequence>
<dbReference type="Proteomes" id="UP001314263">
    <property type="component" value="Unassembled WGS sequence"/>
</dbReference>
<organism evidence="6 7">
    <name type="scientific">Coccomyxa viridis</name>
    <dbReference type="NCBI Taxonomy" id="1274662"/>
    <lineage>
        <taxon>Eukaryota</taxon>
        <taxon>Viridiplantae</taxon>
        <taxon>Chlorophyta</taxon>
        <taxon>core chlorophytes</taxon>
        <taxon>Trebouxiophyceae</taxon>
        <taxon>Trebouxiophyceae incertae sedis</taxon>
        <taxon>Coccomyxaceae</taxon>
        <taxon>Coccomyxa</taxon>
    </lineage>
</organism>
<dbReference type="AlphaFoldDB" id="A0AAV1IJ24"/>
<dbReference type="Gene3D" id="3.40.50.150">
    <property type="entry name" value="Vaccinia Virus protein VP39"/>
    <property type="match status" value="1"/>
</dbReference>
<name>A0AAV1IJ24_9CHLO</name>
<dbReference type="PANTHER" id="PTHR12303:SF6">
    <property type="entry name" value="CARNOSINE N-METHYLTRANSFERASE"/>
    <property type="match status" value="1"/>
</dbReference>
<reference evidence="6 7" key="1">
    <citation type="submission" date="2023-10" db="EMBL/GenBank/DDBJ databases">
        <authorList>
            <person name="Maclean D."/>
            <person name="Macfadyen A."/>
        </authorList>
    </citation>
    <scope>NUCLEOTIDE SEQUENCE [LARGE SCALE GENOMIC DNA]</scope>
</reference>
<evidence type="ECO:0000313" key="6">
    <source>
        <dbReference type="EMBL" id="CAK0787321.1"/>
    </source>
</evidence>
<evidence type="ECO:0000313" key="7">
    <source>
        <dbReference type="Proteomes" id="UP001314263"/>
    </source>
</evidence>